<name>I3CKY0_9GAMM</name>
<proteinExistence type="predicted"/>
<evidence type="ECO:0000313" key="2">
    <source>
        <dbReference type="Proteomes" id="UP000005744"/>
    </source>
</evidence>
<evidence type="ECO:0000313" key="1">
    <source>
        <dbReference type="EMBL" id="EIJ44273.1"/>
    </source>
</evidence>
<reference evidence="1 2" key="1">
    <citation type="submission" date="2011-11" db="EMBL/GenBank/DDBJ databases">
        <title>Improved High-Quality Draft sequence of Beggiatoa alba B18lD.</title>
        <authorList>
            <consortium name="US DOE Joint Genome Institute"/>
            <person name="Lucas S."/>
            <person name="Han J."/>
            <person name="Lapidus A."/>
            <person name="Cheng J.-F."/>
            <person name="Goodwin L."/>
            <person name="Pitluck S."/>
            <person name="Peters L."/>
            <person name="Mikhailova N."/>
            <person name="Held B."/>
            <person name="Detter J.C."/>
            <person name="Han C."/>
            <person name="Tapia R."/>
            <person name="Land M."/>
            <person name="Hauser L."/>
            <person name="Kyrpides N."/>
            <person name="Ivanova N."/>
            <person name="Pagani I."/>
            <person name="Samuel K."/>
            <person name="Teske A."/>
            <person name="Mueller J."/>
            <person name="Woyke T."/>
        </authorList>
    </citation>
    <scope>NUCLEOTIDE SEQUENCE [LARGE SCALE GENOMIC DNA]</scope>
    <source>
        <strain evidence="1 2">B18LD</strain>
    </source>
</reference>
<organism evidence="1 2">
    <name type="scientific">Beggiatoa alba B18LD</name>
    <dbReference type="NCBI Taxonomy" id="395493"/>
    <lineage>
        <taxon>Bacteria</taxon>
        <taxon>Pseudomonadati</taxon>
        <taxon>Pseudomonadota</taxon>
        <taxon>Gammaproteobacteria</taxon>
        <taxon>Thiotrichales</taxon>
        <taxon>Thiotrichaceae</taxon>
        <taxon>Beggiatoa</taxon>
    </lineage>
</organism>
<gene>
    <name evidence="1" type="ORF">BegalDRAFT_3459</name>
</gene>
<dbReference type="EMBL" id="JH600070">
    <property type="protein sequence ID" value="EIJ44273.1"/>
    <property type="molecule type" value="Genomic_DNA"/>
</dbReference>
<accession>I3CKY0</accession>
<sequence length="134" mass="15486">MSYHCLIIKNTSVFTLFVGYLLLGIHSLEAKPYNFVNKEHATECRTNAYDIQKQLLTLNQSSISEAERLAQHTADLAIIESQLETTLCYFEIYNYSNNQTNTKYYSVCMLHDGVKWISCLLYESINPFTSMAYK</sequence>
<dbReference type="AlphaFoldDB" id="I3CKY0"/>
<dbReference type="STRING" id="395493.BegalDRAFT_3459"/>
<protein>
    <submittedName>
        <fullName evidence="1">Uncharacterized protein</fullName>
    </submittedName>
</protein>
<dbReference type="Proteomes" id="UP000005744">
    <property type="component" value="Unassembled WGS sequence"/>
</dbReference>
<dbReference type="HOGENOM" id="CLU_1892081_0_0_6"/>
<dbReference type="OrthoDB" id="9967203at2"/>
<dbReference type="RefSeq" id="WP_002692190.1">
    <property type="nucleotide sequence ID" value="NZ_JH600070.1"/>
</dbReference>
<keyword evidence="2" id="KW-1185">Reference proteome</keyword>